<dbReference type="InterPro" id="IPR001647">
    <property type="entry name" value="HTH_TetR"/>
</dbReference>
<evidence type="ECO:0000313" key="6">
    <source>
        <dbReference type="EMBL" id="MEY8041695.1"/>
    </source>
</evidence>
<organism evidence="6 7">
    <name type="scientific">Saccharopolyspora cebuensis</name>
    <dbReference type="NCBI Taxonomy" id="418759"/>
    <lineage>
        <taxon>Bacteria</taxon>
        <taxon>Bacillati</taxon>
        <taxon>Actinomycetota</taxon>
        <taxon>Actinomycetes</taxon>
        <taxon>Pseudonocardiales</taxon>
        <taxon>Pseudonocardiaceae</taxon>
        <taxon>Saccharopolyspora</taxon>
    </lineage>
</organism>
<gene>
    <name evidence="6" type="ORF">AB8O55_19985</name>
</gene>
<dbReference type="Gene3D" id="1.10.357.10">
    <property type="entry name" value="Tetracycline Repressor, domain 2"/>
    <property type="match status" value="1"/>
</dbReference>
<evidence type="ECO:0000256" key="2">
    <source>
        <dbReference type="ARBA" id="ARBA00023125"/>
    </source>
</evidence>
<sequence length="184" mass="19993">MPTGQTSVHSEDKRARRSREAIVGATIRLVSRAGSEVSVAEIAHEAGVSRRAVYLNYETRDNVLLASVAHLLRSAFPEHDISAARGDGDEPPELLRDLAGHLLAHRDFYATVLTGPSAHHVQRHVLDTFAPDVAGIMGTDRPDHDIHFVMYGIIGLCTEALTTAGPTDAEAVAATIWCTLRRIR</sequence>
<keyword evidence="3" id="KW-0804">Transcription</keyword>
<comment type="caution">
    <text evidence="6">The sequence shown here is derived from an EMBL/GenBank/DDBJ whole genome shotgun (WGS) entry which is preliminary data.</text>
</comment>
<feature type="DNA-binding region" description="H-T-H motif" evidence="4">
    <location>
        <begin position="38"/>
        <end position="57"/>
    </location>
</feature>
<dbReference type="InterPro" id="IPR050109">
    <property type="entry name" value="HTH-type_TetR-like_transc_reg"/>
</dbReference>
<dbReference type="PROSITE" id="PS50977">
    <property type="entry name" value="HTH_TETR_2"/>
    <property type="match status" value="1"/>
</dbReference>
<name>A0ABV4CKV8_9PSEU</name>
<dbReference type="SUPFAM" id="SSF46689">
    <property type="entry name" value="Homeodomain-like"/>
    <property type="match status" value="1"/>
</dbReference>
<keyword evidence="2 4" id="KW-0238">DNA-binding</keyword>
<accession>A0ABV4CKV8</accession>
<dbReference type="Pfam" id="PF00440">
    <property type="entry name" value="TetR_N"/>
    <property type="match status" value="1"/>
</dbReference>
<dbReference type="PANTHER" id="PTHR30055:SF234">
    <property type="entry name" value="HTH-TYPE TRANSCRIPTIONAL REGULATOR BETI"/>
    <property type="match status" value="1"/>
</dbReference>
<evidence type="ECO:0000256" key="1">
    <source>
        <dbReference type="ARBA" id="ARBA00023015"/>
    </source>
</evidence>
<evidence type="ECO:0000256" key="4">
    <source>
        <dbReference type="PROSITE-ProRule" id="PRU00335"/>
    </source>
</evidence>
<keyword evidence="1" id="KW-0805">Transcription regulation</keyword>
<evidence type="ECO:0000256" key="3">
    <source>
        <dbReference type="ARBA" id="ARBA00023163"/>
    </source>
</evidence>
<evidence type="ECO:0000313" key="7">
    <source>
        <dbReference type="Proteomes" id="UP001564626"/>
    </source>
</evidence>
<evidence type="ECO:0000259" key="5">
    <source>
        <dbReference type="PROSITE" id="PS50977"/>
    </source>
</evidence>
<dbReference type="Proteomes" id="UP001564626">
    <property type="component" value="Unassembled WGS sequence"/>
</dbReference>
<feature type="domain" description="HTH tetR-type" evidence="5">
    <location>
        <begin position="16"/>
        <end position="75"/>
    </location>
</feature>
<dbReference type="EMBL" id="JBGEHV010000040">
    <property type="protein sequence ID" value="MEY8041695.1"/>
    <property type="molecule type" value="Genomic_DNA"/>
</dbReference>
<proteinExistence type="predicted"/>
<dbReference type="RefSeq" id="WP_345356520.1">
    <property type="nucleotide sequence ID" value="NZ_BAABII010000003.1"/>
</dbReference>
<reference evidence="6 7" key="1">
    <citation type="submission" date="2024-08" db="EMBL/GenBank/DDBJ databases">
        <title>Genome mining of Saccharopolyspora cebuensis PGLac3 from Nigerian medicinal plant.</title>
        <authorList>
            <person name="Ezeobiora C.E."/>
            <person name="Igbokwe N.H."/>
            <person name="Amin D.H."/>
            <person name="Mendie U.E."/>
        </authorList>
    </citation>
    <scope>NUCLEOTIDE SEQUENCE [LARGE SCALE GENOMIC DNA]</scope>
    <source>
        <strain evidence="6 7">PGLac3</strain>
    </source>
</reference>
<protein>
    <submittedName>
        <fullName evidence="6">TetR/AcrR family transcriptional regulator</fullName>
    </submittedName>
</protein>
<dbReference type="InterPro" id="IPR009057">
    <property type="entry name" value="Homeodomain-like_sf"/>
</dbReference>
<keyword evidence="7" id="KW-1185">Reference proteome</keyword>
<dbReference type="PANTHER" id="PTHR30055">
    <property type="entry name" value="HTH-TYPE TRANSCRIPTIONAL REGULATOR RUTR"/>
    <property type="match status" value="1"/>
</dbReference>